<keyword evidence="1" id="KW-0732">Signal</keyword>
<feature type="domain" description="Secretion system C-terminal sorting" evidence="2">
    <location>
        <begin position="9"/>
        <end position="53"/>
    </location>
</feature>
<organism evidence="3 4">
    <name type="scientific">Croceimicrobium hydrocarbonivorans</name>
    <dbReference type="NCBI Taxonomy" id="2761580"/>
    <lineage>
        <taxon>Bacteria</taxon>
        <taxon>Pseudomonadati</taxon>
        <taxon>Bacteroidota</taxon>
        <taxon>Flavobacteriia</taxon>
        <taxon>Flavobacteriales</taxon>
        <taxon>Owenweeksiaceae</taxon>
        <taxon>Croceimicrobium</taxon>
    </lineage>
</organism>
<reference evidence="3 4" key="1">
    <citation type="submission" date="2020-08" db="EMBL/GenBank/DDBJ databases">
        <title>Croceimicrobium hydrocarbonivorans gen. nov., sp. nov., a novel marine bacterium isolated from a bacterial consortium that degrades polyethylene terephthalate.</title>
        <authorList>
            <person name="Liu R."/>
        </authorList>
    </citation>
    <scope>NUCLEOTIDE SEQUENCE [LARGE SCALE GENOMIC DNA]</scope>
    <source>
        <strain evidence="3 4">A20-9</strain>
    </source>
</reference>
<evidence type="ECO:0000313" key="4">
    <source>
        <dbReference type="Proteomes" id="UP000516305"/>
    </source>
</evidence>
<evidence type="ECO:0000259" key="2">
    <source>
        <dbReference type="Pfam" id="PF18962"/>
    </source>
</evidence>
<sequence>MGTRFNEGKHPNISVFDLNGRIVYSKQAKANQVEINIESLSLGTYIVKADEQAFKLIKS</sequence>
<dbReference type="NCBIfam" id="TIGR04183">
    <property type="entry name" value="Por_Secre_tail"/>
    <property type="match status" value="1"/>
</dbReference>
<evidence type="ECO:0000313" key="3">
    <source>
        <dbReference type="EMBL" id="QNR26079.1"/>
    </source>
</evidence>
<evidence type="ECO:0000256" key="1">
    <source>
        <dbReference type="ARBA" id="ARBA00022729"/>
    </source>
</evidence>
<protein>
    <submittedName>
        <fullName evidence="3">T9SS type A sorting domain-containing protein</fullName>
    </submittedName>
</protein>
<proteinExistence type="predicted"/>
<dbReference type="Pfam" id="PF18962">
    <property type="entry name" value="Por_Secre_tail"/>
    <property type="match status" value="1"/>
</dbReference>
<dbReference type="KEGG" id="chyd:H4K34_14875"/>
<dbReference type="AlphaFoldDB" id="A0A7H0VK31"/>
<dbReference type="EMBL" id="CP060139">
    <property type="protein sequence ID" value="QNR26079.1"/>
    <property type="molecule type" value="Genomic_DNA"/>
</dbReference>
<keyword evidence="4" id="KW-1185">Reference proteome</keyword>
<gene>
    <name evidence="3" type="ORF">H4K34_14875</name>
</gene>
<name>A0A7H0VK31_9FLAO</name>
<accession>A0A7H0VK31</accession>
<dbReference type="InterPro" id="IPR026444">
    <property type="entry name" value="Secre_tail"/>
</dbReference>
<dbReference type="Proteomes" id="UP000516305">
    <property type="component" value="Chromosome"/>
</dbReference>
<dbReference type="RefSeq" id="WP_210760595.1">
    <property type="nucleotide sequence ID" value="NZ_CP060139.1"/>
</dbReference>